<evidence type="ECO:0000313" key="2">
    <source>
        <dbReference type="Proteomes" id="UP001148838"/>
    </source>
</evidence>
<reference evidence="1 2" key="1">
    <citation type="journal article" date="2022" name="Allergy">
        <title>Genome assembly and annotation of Periplaneta americana reveal a comprehensive cockroach allergen profile.</title>
        <authorList>
            <person name="Wang L."/>
            <person name="Xiong Q."/>
            <person name="Saelim N."/>
            <person name="Wang L."/>
            <person name="Nong W."/>
            <person name="Wan A.T."/>
            <person name="Shi M."/>
            <person name="Liu X."/>
            <person name="Cao Q."/>
            <person name="Hui J.H.L."/>
            <person name="Sookrung N."/>
            <person name="Leung T.F."/>
            <person name="Tungtrongchitr A."/>
            <person name="Tsui S.K.W."/>
        </authorList>
    </citation>
    <scope>NUCLEOTIDE SEQUENCE [LARGE SCALE GENOMIC DNA]</scope>
    <source>
        <strain evidence="1">PWHHKU_190912</strain>
    </source>
</reference>
<keyword evidence="2" id="KW-1185">Reference proteome</keyword>
<accession>A0ABQ8TUL4</accession>
<organism evidence="1 2">
    <name type="scientific">Periplaneta americana</name>
    <name type="common">American cockroach</name>
    <name type="synonym">Blatta americana</name>
    <dbReference type="NCBI Taxonomy" id="6978"/>
    <lineage>
        <taxon>Eukaryota</taxon>
        <taxon>Metazoa</taxon>
        <taxon>Ecdysozoa</taxon>
        <taxon>Arthropoda</taxon>
        <taxon>Hexapoda</taxon>
        <taxon>Insecta</taxon>
        <taxon>Pterygota</taxon>
        <taxon>Neoptera</taxon>
        <taxon>Polyneoptera</taxon>
        <taxon>Dictyoptera</taxon>
        <taxon>Blattodea</taxon>
        <taxon>Blattoidea</taxon>
        <taxon>Blattidae</taxon>
        <taxon>Blattinae</taxon>
        <taxon>Periplaneta</taxon>
    </lineage>
</organism>
<dbReference type="EMBL" id="JAJSOF020000003">
    <property type="protein sequence ID" value="KAJ4450401.1"/>
    <property type="molecule type" value="Genomic_DNA"/>
</dbReference>
<dbReference type="Proteomes" id="UP001148838">
    <property type="component" value="Unassembled WGS sequence"/>
</dbReference>
<sequence>MVGLCEDGNEPPGSLKVIKNPFSSSLDTLSTELFQSSPVNTVPYKSHNQLERLENIGRADVIAISGRLKRALVLDPTIRFERNLNQATEVDTEKKSIYEPCLPYLSQKYNVPLKQWSVIGLLFGSRGSNTKFTWNYLKELHIPFDYVISSQLTPPRILDMHNCVTVARADVLAAVNHALGVSQIGTPEVEMGGHVLRMDHRRWTHRLTLWDPRIGRRRVGRQTTRWADFFKKKAGPHWTSSTRDRQLWRNVEATILIFKSTSESSSEQGSQPSRASGRSEFDVQWNRIWKTWVRRAVNLSESVTVAVSGECDVVRKTWVRWAVKLNSELEELAKANEL</sequence>
<comment type="caution">
    <text evidence="1">The sequence shown here is derived from an EMBL/GenBank/DDBJ whole genome shotgun (WGS) entry which is preliminary data.</text>
</comment>
<protein>
    <submittedName>
        <fullName evidence="1">Uncharacterized protein</fullName>
    </submittedName>
</protein>
<proteinExistence type="predicted"/>
<gene>
    <name evidence="1" type="ORF">ANN_01825</name>
</gene>
<evidence type="ECO:0000313" key="1">
    <source>
        <dbReference type="EMBL" id="KAJ4450401.1"/>
    </source>
</evidence>
<name>A0ABQ8TUL4_PERAM</name>